<evidence type="ECO:0000256" key="3">
    <source>
        <dbReference type="ARBA" id="ARBA00022989"/>
    </source>
</evidence>
<dbReference type="InterPro" id="IPR002810">
    <property type="entry name" value="NfeD-like_C"/>
</dbReference>
<dbReference type="Pfam" id="PF01957">
    <property type="entry name" value="NfeD"/>
    <property type="match status" value="1"/>
</dbReference>
<keyword evidence="4 5" id="KW-0472">Membrane</keyword>
<evidence type="ECO:0000256" key="2">
    <source>
        <dbReference type="ARBA" id="ARBA00022692"/>
    </source>
</evidence>
<reference evidence="7 8" key="1">
    <citation type="submission" date="2015-11" db="EMBL/GenBank/DDBJ databases">
        <title>Genomic analysis of 38 Legionella species identifies large and diverse effector repertoires.</title>
        <authorList>
            <person name="Burstein D."/>
            <person name="Amaro F."/>
            <person name="Zusman T."/>
            <person name="Lifshitz Z."/>
            <person name="Cohen O."/>
            <person name="Gilbert J.A."/>
            <person name="Pupko T."/>
            <person name="Shuman H.A."/>
            <person name="Segal G."/>
        </authorList>
    </citation>
    <scope>NUCLEOTIDE SEQUENCE [LARGE SCALE GENOMIC DNA]</scope>
    <source>
        <strain evidence="7 8">SE-32A-C8</strain>
    </source>
</reference>
<keyword evidence="2 5" id="KW-0812">Transmembrane</keyword>
<evidence type="ECO:0000313" key="8">
    <source>
        <dbReference type="Proteomes" id="UP000054773"/>
    </source>
</evidence>
<dbReference type="PANTHER" id="PTHR33507">
    <property type="entry name" value="INNER MEMBRANE PROTEIN YBBJ"/>
    <property type="match status" value="1"/>
</dbReference>
<evidence type="ECO:0000313" key="7">
    <source>
        <dbReference type="EMBL" id="KTC99604.1"/>
    </source>
</evidence>
<feature type="transmembrane region" description="Helical" evidence="5">
    <location>
        <begin position="49"/>
        <end position="68"/>
    </location>
</feature>
<sequence length="146" mass="16578">MAWLLYWHWLALALLLIIAETLGAAGFLIALGMAAAITGFMTWLMLITWQWQLVWFSVLSIFFAYAWWRFLKHRTSLKPPTLINRPFESMLGRTVTLVEAIENGRGKIRINDAHWFVTGPELPAGTRVKVVGIEDGTLLIVEPLTP</sequence>
<dbReference type="InterPro" id="IPR052165">
    <property type="entry name" value="Membrane_assoc_protease"/>
</dbReference>
<feature type="transmembrane region" description="Helical" evidence="5">
    <location>
        <begin position="12"/>
        <end position="37"/>
    </location>
</feature>
<accession>A0A0W0TVF5</accession>
<proteinExistence type="predicted"/>
<evidence type="ECO:0000256" key="5">
    <source>
        <dbReference type="SAM" id="Phobius"/>
    </source>
</evidence>
<comment type="subcellular location">
    <subcellularLocation>
        <location evidence="1">Membrane</location>
        <topology evidence="1">Multi-pass membrane protein</topology>
    </subcellularLocation>
</comment>
<dbReference type="GO" id="GO:0005886">
    <property type="term" value="C:plasma membrane"/>
    <property type="evidence" value="ECO:0007669"/>
    <property type="project" value="TreeGrafter"/>
</dbReference>
<dbReference type="Proteomes" id="UP000054773">
    <property type="component" value="Unassembled WGS sequence"/>
</dbReference>
<gene>
    <name evidence="7" type="primary">ybbJ</name>
    <name evidence="7" type="ORF">Lery_0505</name>
</gene>
<dbReference type="AlphaFoldDB" id="A0A0W0TVF5"/>
<organism evidence="7 8">
    <name type="scientific">Legionella erythra</name>
    <dbReference type="NCBI Taxonomy" id="448"/>
    <lineage>
        <taxon>Bacteria</taxon>
        <taxon>Pseudomonadati</taxon>
        <taxon>Pseudomonadota</taxon>
        <taxon>Gammaproteobacteria</taxon>
        <taxon>Legionellales</taxon>
        <taxon>Legionellaceae</taxon>
        <taxon>Legionella</taxon>
    </lineage>
</organism>
<protein>
    <submittedName>
        <fullName evidence="7">Inner membrane protein YbbJ</fullName>
    </submittedName>
</protein>
<keyword evidence="8" id="KW-1185">Reference proteome</keyword>
<dbReference type="InterPro" id="IPR012340">
    <property type="entry name" value="NA-bd_OB-fold"/>
</dbReference>
<dbReference type="OrthoDB" id="9810336at2"/>
<name>A0A0W0TVF5_LEGER</name>
<dbReference type="EMBL" id="LNYA01000003">
    <property type="protein sequence ID" value="KTC99604.1"/>
    <property type="molecule type" value="Genomic_DNA"/>
</dbReference>
<evidence type="ECO:0000259" key="6">
    <source>
        <dbReference type="Pfam" id="PF01957"/>
    </source>
</evidence>
<comment type="caution">
    <text evidence="7">The sequence shown here is derived from an EMBL/GenBank/DDBJ whole genome shotgun (WGS) entry which is preliminary data.</text>
</comment>
<dbReference type="PATRIC" id="fig|448.7.peg.523"/>
<feature type="domain" description="NfeD-like C-terminal" evidence="6">
    <location>
        <begin position="88"/>
        <end position="143"/>
    </location>
</feature>
<dbReference type="PANTHER" id="PTHR33507:SF3">
    <property type="entry name" value="INNER MEMBRANE PROTEIN YBBJ"/>
    <property type="match status" value="1"/>
</dbReference>
<dbReference type="Gene3D" id="2.40.50.140">
    <property type="entry name" value="Nucleic acid-binding proteins"/>
    <property type="match status" value="1"/>
</dbReference>
<dbReference type="STRING" id="448.Lery_0505"/>
<evidence type="ECO:0000256" key="4">
    <source>
        <dbReference type="ARBA" id="ARBA00023136"/>
    </source>
</evidence>
<dbReference type="RefSeq" id="WP_058525674.1">
    <property type="nucleotide sequence ID" value="NZ_CAAAHY010000001.1"/>
</dbReference>
<keyword evidence="3 5" id="KW-1133">Transmembrane helix</keyword>
<evidence type="ECO:0000256" key="1">
    <source>
        <dbReference type="ARBA" id="ARBA00004141"/>
    </source>
</evidence>